<name>J9E2X2_WUCBA</name>
<dbReference type="AlphaFoldDB" id="J9E2X2"/>
<comment type="caution">
    <text evidence="1">The sequence shown here is derived from an EMBL/GenBank/DDBJ whole genome shotgun (WGS) entry which is preliminary data.</text>
</comment>
<protein>
    <submittedName>
        <fullName evidence="1">Uncharacterized protein</fullName>
    </submittedName>
</protein>
<gene>
    <name evidence="1" type="ORF">WUBG_12527</name>
</gene>
<feature type="non-terminal residue" evidence="1">
    <location>
        <position position="1"/>
    </location>
</feature>
<reference evidence="2" key="1">
    <citation type="submission" date="2012-08" db="EMBL/GenBank/DDBJ databases">
        <title>The Genome Sequence of Wuchereria bancrofti.</title>
        <authorList>
            <person name="Nutman T.B."/>
            <person name="Fink D.L."/>
            <person name="Russ C."/>
            <person name="Young S."/>
            <person name="Zeng Q."/>
            <person name="Koehrsen M."/>
            <person name="Alvarado L."/>
            <person name="Berlin A."/>
            <person name="Chapman S.B."/>
            <person name="Chen Z."/>
            <person name="Freedman E."/>
            <person name="Gellesch M."/>
            <person name="Goldberg J."/>
            <person name="Griggs A."/>
            <person name="Gujja S."/>
            <person name="Heilman E.R."/>
            <person name="Heiman D."/>
            <person name="Hepburn T."/>
            <person name="Howarth C."/>
            <person name="Jen D."/>
            <person name="Larson L."/>
            <person name="Lewis B."/>
            <person name="Mehta T."/>
            <person name="Park D."/>
            <person name="Pearson M."/>
            <person name="Roberts A."/>
            <person name="Saif S."/>
            <person name="Shea T."/>
            <person name="Shenoy N."/>
            <person name="Sisk P."/>
            <person name="Stolte C."/>
            <person name="Sykes S."/>
            <person name="Walk T."/>
            <person name="White J."/>
            <person name="Yandava C."/>
            <person name="Haas B."/>
            <person name="Henn M.R."/>
            <person name="Nusbaum C."/>
            <person name="Birren B."/>
        </authorList>
    </citation>
    <scope>NUCLEOTIDE SEQUENCE [LARGE SCALE GENOMIC DNA]</scope>
    <source>
        <strain evidence="2">NA</strain>
    </source>
</reference>
<organism evidence="1 2">
    <name type="scientific">Wuchereria bancrofti</name>
    <dbReference type="NCBI Taxonomy" id="6293"/>
    <lineage>
        <taxon>Eukaryota</taxon>
        <taxon>Metazoa</taxon>
        <taxon>Ecdysozoa</taxon>
        <taxon>Nematoda</taxon>
        <taxon>Chromadorea</taxon>
        <taxon>Rhabditida</taxon>
        <taxon>Spirurina</taxon>
        <taxon>Spiruromorpha</taxon>
        <taxon>Filarioidea</taxon>
        <taxon>Onchocercidae</taxon>
        <taxon>Wuchereria</taxon>
    </lineage>
</organism>
<proteinExistence type="predicted"/>
<dbReference type="Proteomes" id="UP000004810">
    <property type="component" value="Unassembled WGS sequence"/>
</dbReference>
<sequence>EIAEWFILKDKILDRSIYGTVGKRLLKAAHEFDLIDQEKKGILQRCIKQCFRGVFMQRSGIDLKTLKTLLKLQRKLDVTAYQ</sequence>
<dbReference type="EMBL" id="ADBV01008892">
    <property type="protein sequence ID" value="EJW76566.1"/>
    <property type="molecule type" value="Genomic_DNA"/>
</dbReference>
<evidence type="ECO:0000313" key="1">
    <source>
        <dbReference type="EMBL" id="EJW76566.1"/>
    </source>
</evidence>
<feature type="non-terminal residue" evidence="1">
    <location>
        <position position="82"/>
    </location>
</feature>
<evidence type="ECO:0000313" key="2">
    <source>
        <dbReference type="Proteomes" id="UP000004810"/>
    </source>
</evidence>
<accession>J9E2X2</accession>